<dbReference type="OrthoDB" id="5519382at2"/>
<name>A0A1G6KU08_9BACT</name>
<dbReference type="Pfam" id="PF00011">
    <property type="entry name" value="HSP20"/>
    <property type="match status" value="1"/>
</dbReference>
<evidence type="ECO:0000259" key="3">
    <source>
        <dbReference type="PROSITE" id="PS01031"/>
    </source>
</evidence>
<dbReference type="AlphaFoldDB" id="A0A1G6KU08"/>
<reference evidence="5" key="1">
    <citation type="submission" date="2016-10" db="EMBL/GenBank/DDBJ databases">
        <authorList>
            <person name="Varghese N."/>
            <person name="Submissions S."/>
        </authorList>
    </citation>
    <scope>NUCLEOTIDE SEQUENCE [LARGE SCALE GENOMIC DNA]</scope>
    <source>
        <strain evidence="5">DSM 8415</strain>
    </source>
</reference>
<evidence type="ECO:0000256" key="2">
    <source>
        <dbReference type="RuleBase" id="RU003616"/>
    </source>
</evidence>
<dbReference type="SUPFAM" id="SSF49764">
    <property type="entry name" value="HSP20-like chaperones"/>
    <property type="match status" value="1"/>
</dbReference>
<dbReference type="Proteomes" id="UP000199411">
    <property type="component" value="Unassembled WGS sequence"/>
</dbReference>
<dbReference type="InterPro" id="IPR008978">
    <property type="entry name" value="HSP20-like_chaperone"/>
</dbReference>
<dbReference type="Gene3D" id="2.60.40.790">
    <property type="match status" value="1"/>
</dbReference>
<evidence type="ECO:0000256" key="1">
    <source>
        <dbReference type="PROSITE-ProRule" id="PRU00285"/>
    </source>
</evidence>
<proteinExistence type="inferred from homology"/>
<dbReference type="PROSITE" id="PS01031">
    <property type="entry name" value="SHSP"/>
    <property type="match status" value="1"/>
</dbReference>
<accession>A0A1G6KU08</accession>
<organism evidence="4 5">
    <name type="scientific">Desulfurella multipotens</name>
    <dbReference type="NCBI Taxonomy" id="79269"/>
    <lineage>
        <taxon>Bacteria</taxon>
        <taxon>Pseudomonadati</taxon>
        <taxon>Campylobacterota</taxon>
        <taxon>Desulfurellia</taxon>
        <taxon>Desulfurellales</taxon>
        <taxon>Desulfurellaceae</taxon>
        <taxon>Desulfurella</taxon>
    </lineage>
</organism>
<evidence type="ECO:0000313" key="5">
    <source>
        <dbReference type="Proteomes" id="UP000199411"/>
    </source>
</evidence>
<dbReference type="RefSeq" id="WP_092128147.1">
    <property type="nucleotide sequence ID" value="NZ_FMYU01000004.1"/>
</dbReference>
<comment type="similarity">
    <text evidence="1 2">Belongs to the small heat shock protein (HSP20) family.</text>
</comment>
<gene>
    <name evidence="4" type="ORF">SAMN05660835_00690</name>
</gene>
<dbReference type="InterPro" id="IPR002068">
    <property type="entry name" value="A-crystallin/Hsp20_dom"/>
</dbReference>
<sequence length="114" mass="13196">MNPNKVIILAQFFVLQKNASSDSILADIYEENGKVYIELEIPDLEVDSLVIEKNSMSLIVSGIKKKREKNNATYMVAERIFGYFKKYIDLPFHFKSISKVNYNNGVLEIILERF</sequence>
<evidence type="ECO:0000313" key="4">
    <source>
        <dbReference type="EMBL" id="SDC34417.1"/>
    </source>
</evidence>
<dbReference type="CDD" id="cd06464">
    <property type="entry name" value="ACD_sHsps-like"/>
    <property type="match status" value="1"/>
</dbReference>
<feature type="domain" description="SHSP" evidence="3">
    <location>
        <begin position="15"/>
        <end position="114"/>
    </location>
</feature>
<dbReference type="EMBL" id="FMYU01000004">
    <property type="protein sequence ID" value="SDC34417.1"/>
    <property type="molecule type" value="Genomic_DNA"/>
</dbReference>
<protein>
    <submittedName>
        <fullName evidence="4">HSP20 family protein</fullName>
    </submittedName>
</protein>
<keyword evidence="5" id="KW-1185">Reference proteome</keyword>